<evidence type="ECO:0000259" key="1">
    <source>
        <dbReference type="SMART" id="SM00672"/>
    </source>
</evidence>
<reference evidence="2 3" key="2">
    <citation type="journal article" date="2012" name="PLoS Pathog.">
        <title>Diverse lifestyles and strategies of plant pathogenesis encoded in the genomes of eighteen Dothideomycetes fungi.</title>
        <authorList>
            <person name="Ohm R.A."/>
            <person name="Feau N."/>
            <person name="Henrissat B."/>
            <person name="Schoch C.L."/>
            <person name="Horwitz B.A."/>
            <person name="Barry K.W."/>
            <person name="Condon B.J."/>
            <person name="Copeland A.C."/>
            <person name="Dhillon B."/>
            <person name="Glaser F."/>
            <person name="Hesse C.N."/>
            <person name="Kosti I."/>
            <person name="LaButti K."/>
            <person name="Lindquist E.A."/>
            <person name="Lucas S."/>
            <person name="Salamov A.A."/>
            <person name="Bradshaw R.E."/>
            <person name="Ciuffetti L."/>
            <person name="Hamelin R.C."/>
            <person name="Kema G.H.J."/>
            <person name="Lawrence C."/>
            <person name="Scott J.A."/>
            <person name="Spatafora J.W."/>
            <person name="Turgeon B.G."/>
            <person name="de Wit P.J.G.M."/>
            <person name="Zhong S."/>
            <person name="Goodwin S.B."/>
            <person name="Grigoriev I.V."/>
        </authorList>
    </citation>
    <scope>NUCLEOTIDE SEQUENCE [LARGE SCALE GENOMIC DNA]</scope>
    <source>
        <strain evidence="3">NZE10 / CBS 128990</strain>
    </source>
</reference>
<dbReference type="eggNOG" id="ENOG502S14Y">
    <property type="taxonomic scope" value="Eukaryota"/>
</dbReference>
<dbReference type="InterPro" id="IPR006598">
    <property type="entry name" value="CAP10"/>
</dbReference>
<proteinExistence type="predicted"/>
<accession>N1PHH1</accession>
<sequence>MACITRRALGVLLLSVLLSGALLIGLFTHSVTILQTPSFSAKEEERPPIDPSQHPILVLAERAEAAFHELLARQSETYEEAVTEYRRRYQRSPPPGFKHWYSYAVAEKSPIIDDFDVLDAAITPFLSHSGATIQEQIASARESDSATWECTIHNRRLGAGCERLSEPILRLFADARILPYLPDVAMLFNALDEPRVLLQQRNISRALHSASAVEFTDFDRHDVWDLAVKAQCQQQRDAGLRKGSGDRRDLMESFGLSLVQDNFEVVDVCRHPEYRGLHAFFTSPGNWRATKAAVPILSPAVVSTMGDIPYPAAAYNSGGYKFEESDAVKWDRKTNALYWAGKTTGGLQKGEDEWKQFHRHRFVSLTNDMEPRPFTYLQRDEDGGDWRRVEREDLNTTSYHTYFTDVVQCDKEACNSVREYFDIHEGDPPGETSKYTLNFDSDGNGHSGRYYRLLASYSLPLKSTVFREWHDDRLQPWLHYVPISLGMDELPEVVRYLVEEEEGRELAERLAMKGRQWTLKALRPVDQVVYLYRMMLELARAQDPKRPALRVMSS</sequence>
<dbReference type="PANTHER" id="PTHR12203">
    <property type="entry name" value="KDEL LYS-ASP-GLU-LEU CONTAINING - RELATED"/>
    <property type="match status" value="1"/>
</dbReference>
<dbReference type="Proteomes" id="UP000016933">
    <property type="component" value="Unassembled WGS sequence"/>
</dbReference>
<dbReference type="AlphaFoldDB" id="N1PHH1"/>
<organism evidence="2 3">
    <name type="scientific">Dothistroma septosporum (strain NZE10 / CBS 128990)</name>
    <name type="common">Red band needle blight fungus</name>
    <name type="synonym">Mycosphaerella pini</name>
    <dbReference type="NCBI Taxonomy" id="675120"/>
    <lineage>
        <taxon>Eukaryota</taxon>
        <taxon>Fungi</taxon>
        <taxon>Dikarya</taxon>
        <taxon>Ascomycota</taxon>
        <taxon>Pezizomycotina</taxon>
        <taxon>Dothideomycetes</taxon>
        <taxon>Dothideomycetidae</taxon>
        <taxon>Mycosphaerellales</taxon>
        <taxon>Mycosphaerellaceae</taxon>
        <taxon>Dothistroma</taxon>
    </lineage>
</organism>
<dbReference type="InterPro" id="IPR051091">
    <property type="entry name" value="O-Glucosyltr/Glycosyltrsf_90"/>
</dbReference>
<keyword evidence="3" id="KW-1185">Reference proteome</keyword>
<dbReference type="EMBL" id="KB446542">
    <property type="protein sequence ID" value="EME41584.1"/>
    <property type="molecule type" value="Genomic_DNA"/>
</dbReference>
<feature type="domain" description="Glycosyl transferase CAP10" evidence="1">
    <location>
        <begin position="252"/>
        <end position="545"/>
    </location>
</feature>
<dbReference type="OrthoDB" id="541052at2759"/>
<evidence type="ECO:0000313" key="3">
    <source>
        <dbReference type="Proteomes" id="UP000016933"/>
    </source>
</evidence>
<dbReference type="PANTHER" id="PTHR12203:SF61">
    <property type="entry name" value="CAPSULE PROTEIN"/>
    <property type="match status" value="1"/>
</dbReference>
<evidence type="ECO:0000313" key="2">
    <source>
        <dbReference type="EMBL" id="EME41584.1"/>
    </source>
</evidence>
<dbReference type="GO" id="GO:0016740">
    <property type="term" value="F:transferase activity"/>
    <property type="evidence" value="ECO:0007669"/>
    <property type="project" value="UniProtKB-KW"/>
</dbReference>
<dbReference type="Pfam" id="PF05686">
    <property type="entry name" value="Glyco_transf_90"/>
    <property type="match status" value="1"/>
</dbReference>
<dbReference type="HOGENOM" id="CLU_005027_2_2_1"/>
<gene>
    <name evidence="2" type="ORF">DOTSEDRAFT_156535</name>
</gene>
<dbReference type="SMART" id="SM00672">
    <property type="entry name" value="CAP10"/>
    <property type="match status" value="1"/>
</dbReference>
<reference evidence="3" key="1">
    <citation type="journal article" date="2012" name="PLoS Genet.">
        <title>The genomes of the fungal plant pathogens Cladosporium fulvum and Dothistroma septosporum reveal adaptation to different hosts and lifestyles but also signatures of common ancestry.</title>
        <authorList>
            <person name="de Wit P.J.G.M."/>
            <person name="van der Burgt A."/>
            <person name="Oekmen B."/>
            <person name="Stergiopoulos I."/>
            <person name="Abd-Elsalam K.A."/>
            <person name="Aerts A.L."/>
            <person name="Bahkali A.H."/>
            <person name="Beenen H.G."/>
            <person name="Chettri P."/>
            <person name="Cox M.P."/>
            <person name="Datema E."/>
            <person name="de Vries R.P."/>
            <person name="Dhillon B."/>
            <person name="Ganley A.R."/>
            <person name="Griffiths S.A."/>
            <person name="Guo Y."/>
            <person name="Hamelin R.C."/>
            <person name="Henrissat B."/>
            <person name="Kabir M.S."/>
            <person name="Jashni M.K."/>
            <person name="Kema G."/>
            <person name="Klaubauf S."/>
            <person name="Lapidus A."/>
            <person name="Levasseur A."/>
            <person name="Lindquist E."/>
            <person name="Mehrabi R."/>
            <person name="Ohm R.A."/>
            <person name="Owen T.J."/>
            <person name="Salamov A."/>
            <person name="Schwelm A."/>
            <person name="Schijlen E."/>
            <person name="Sun H."/>
            <person name="van den Burg H.A."/>
            <person name="van Ham R.C.H.J."/>
            <person name="Zhang S."/>
            <person name="Goodwin S.B."/>
            <person name="Grigoriev I.V."/>
            <person name="Collemare J."/>
            <person name="Bradshaw R.E."/>
        </authorList>
    </citation>
    <scope>NUCLEOTIDE SEQUENCE [LARGE SCALE GENOMIC DNA]</scope>
    <source>
        <strain evidence="3">NZE10 / CBS 128990</strain>
    </source>
</reference>
<keyword evidence="2" id="KW-0808">Transferase</keyword>
<name>N1PHH1_DOTSN</name>
<dbReference type="OMA" id="NHIDEPR"/>
<protein>
    <submittedName>
        <fullName evidence="2">Glycosyltransferase family 90 protein</fullName>
    </submittedName>
</protein>